<dbReference type="EMBL" id="FOAP01000017">
    <property type="protein sequence ID" value="SEM45424.1"/>
    <property type="molecule type" value="Genomic_DNA"/>
</dbReference>
<keyword evidence="4" id="KW-1185">Reference proteome</keyword>
<sequence length="596" mass="60428">MTQARLSSILFLVVAALLLSCSGDEDAAQGPSISVSPRAVNLGVGLQQRFTATVEGLDDTSVRWVVVEGEGAGTIDASGLYTAPSTVGTYHVVAISVGDPTRSSSAVIHVQASASPVQVSLSPERTQIHVAGTVRFTATVTGTANTAVTWSVTEANGGTIDATGLYTAPTAGGTFHVVATSVADPEKKATATVTVEPELAPVSVSISPESVDLRTGGTQAFTATVTGPANTAVSWSVAETGGGTLDASGLYTAPATPGTYHVVATSVADPSQSASATVHVTAADIVTVTVAPTEAQLGTGETKDFTAEVTGTANTAVSWSVTGGTIDTAGRYTAPATAGTFQVVATSVADPSQSASATVRVRPFPTAGLVMHFAASELLGPQGTLPAAGAPVSSWVDLSGNGRDLTQTDSTRQPVFKTNALNGLPTVSFDGSSTSGDFLRTAALAPALAQPVTIFFVYKAPPVSVNKTLLDAPPGTGANRARIQVTPVPAGALQLYATKFSSPFKAKVTGTFYYATAVFNGVSSRLRANGVEEAPSSSADPGTTGMAGLMLGGRQELNNDAFAATEFAEVLVYGRALDAADLGRVEAYLKSLYFPP</sequence>
<feature type="signal peptide" evidence="1">
    <location>
        <begin position="1"/>
        <end position="27"/>
    </location>
</feature>
<protein>
    <recommendedName>
        <fullName evidence="2">BIG2 domain-containing protein</fullName>
    </recommendedName>
</protein>
<dbReference type="InterPro" id="IPR013320">
    <property type="entry name" value="ConA-like_dom_sf"/>
</dbReference>
<gene>
    <name evidence="3" type="ORF">SAMN05444354_11722</name>
</gene>
<accession>A0A1H7YHT5</accession>
<evidence type="ECO:0000256" key="1">
    <source>
        <dbReference type="SAM" id="SignalP"/>
    </source>
</evidence>
<dbReference type="Proteomes" id="UP000182719">
    <property type="component" value="Unassembled WGS sequence"/>
</dbReference>
<feature type="chain" id="PRO_5010205606" description="BIG2 domain-containing protein" evidence="1">
    <location>
        <begin position="28"/>
        <end position="596"/>
    </location>
</feature>
<name>A0A1H7YHT5_STIAU</name>
<feature type="domain" description="BIG2" evidence="2">
    <location>
        <begin position="115"/>
        <end position="191"/>
    </location>
</feature>
<evidence type="ECO:0000313" key="3">
    <source>
        <dbReference type="EMBL" id="SEM45424.1"/>
    </source>
</evidence>
<evidence type="ECO:0000259" key="2">
    <source>
        <dbReference type="SMART" id="SM00635"/>
    </source>
</evidence>
<dbReference type="PROSITE" id="PS51257">
    <property type="entry name" value="PROKAR_LIPOPROTEIN"/>
    <property type="match status" value="1"/>
</dbReference>
<dbReference type="SMART" id="SM00635">
    <property type="entry name" value="BID_2"/>
    <property type="match status" value="3"/>
</dbReference>
<dbReference type="AlphaFoldDB" id="A0A1H7YHT5"/>
<evidence type="ECO:0000313" key="4">
    <source>
        <dbReference type="Proteomes" id="UP000182719"/>
    </source>
</evidence>
<dbReference type="SUPFAM" id="SSF49899">
    <property type="entry name" value="Concanavalin A-like lectins/glucanases"/>
    <property type="match status" value="1"/>
</dbReference>
<organism evidence="3 4">
    <name type="scientific">Stigmatella aurantiaca</name>
    <dbReference type="NCBI Taxonomy" id="41"/>
    <lineage>
        <taxon>Bacteria</taxon>
        <taxon>Pseudomonadati</taxon>
        <taxon>Myxococcota</taxon>
        <taxon>Myxococcia</taxon>
        <taxon>Myxococcales</taxon>
        <taxon>Cystobacterineae</taxon>
        <taxon>Archangiaceae</taxon>
        <taxon>Stigmatella</taxon>
    </lineage>
</organism>
<dbReference type="InterPro" id="IPR003343">
    <property type="entry name" value="Big_2"/>
</dbReference>
<feature type="domain" description="BIG2" evidence="2">
    <location>
        <begin position="29"/>
        <end position="105"/>
    </location>
</feature>
<dbReference type="RefSeq" id="WP_245768845.1">
    <property type="nucleotide sequence ID" value="NZ_FOAP01000017.1"/>
</dbReference>
<dbReference type="Gene3D" id="2.60.40.1080">
    <property type="match status" value="2"/>
</dbReference>
<proteinExistence type="predicted"/>
<keyword evidence="1" id="KW-0732">Signal</keyword>
<reference evidence="4" key="1">
    <citation type="submission" date="2016-10" db="EMBL/GenBank/DDBJ databases">
        <authorList>
            <person name="Varghese N."/>
            <person name="Submissions S."/>
        </authorList>
    </citation>
    <scope>NUCLEOTIDE SEQUENCE [LARGE SCALE GENOMIC DNA]</scope>
    <source>
        <strain evidence="4">DSM 17044</strain>
    </source>
</reference>
<feature type="domain" description="BIG2" evidence="2">
    <location>
        <begin position="200"/>
        <end position="278"/>
    </location>
</feature>